<protein>
    <submittedName>
        <fullName evidence="2">Uncharacterized protein</fullName>
    </submittedName>
</protein>
<evidence type="ECO:0000256" key="1">
    <source>
        <dbReference type="SAM" id="Phobius"/>
    </source>
</evidence>
<evidence type="ECO:0000313" key="2">
    <source>
        <dbReference type="EMBL" id="HIY94923.1"/>
    </source>
</evidence>
<reference evidence="2" key="2">
    <citation type="submission" date="2021-04" db="EMBL/GenBank/DDBJ databases">
        <authorList>
            <person name="Gilroy R."/>
        </authorList>
    </citation>
    <scope>NUCLEOTIDE SEQUENCE</scope>
    <source>
        <strain evidence="2">ChiHjej12B11-9195</strain>
    </source>
</reference>
<dbReference type="Proteomes" id="UP000824134">
    <property type="component" value="Unassembled WGS sequence"/>
</dbReference>
<proteinExistence type="predicted"/>
<name>A0A9D2CR64_9MICC</name>
<gene>
    <name evidence="2" type="ORF">H9821_04565</name>
</gene>
<keyword evidence="1" id="KW-0812">Transmembrane</keyword>
<sequence>MFFVHLRIFGGIVFDVGTAIVMAEGSADVAPSGISPEIWAAILGSSVVTMIVSSLIGLVGWLARGKLQRSMDSLVSLEDAAQKLRTSGDGNISPIKQNQLDYVNVLMAVELSRRIIPVPSAWSYVGVVLSGIVTFVIVIGILIVVDAYWVVILCVSIFLVLAYFFIYFSIEYQRVKQKRKRVDTACQMVNDQLNLVRDGSDGGKKGDFSNFPVDIEELIPYPASSTFELLKETVNDLKQKKKKKKNKGGE</sequence>
<feature type="transmembrane region" description="Helical" evidence="1">
    <location>
        <begin position="38"/>
        <end position="63"/>
    </location>
</feature>
<organism evidence="2 3">
    <name type="scientific">Candidatus Rothia avicola</name>
    <dbReference type="NCBI Taxonomy" id="2840478"/>
    <lineage>
        <taxon>Bacteria</taxon>
        <taxon>Bacillati</taxon>
        <taxon>Actinomycetota</taxon>
        <taxon>Actinomycetes</taxon>
        <taxon>Micrococcales</taxon>
        <taxon>Micrococcaceae</taxon>
        <taxon>Rothia</taxon>
    </lineage>
</organism>
<evidence type="ECO:0000313" key="3">
    <source>
        <dbReference type="Proteomes" id="UP000824134"/>
    </source>
</evidence>
<accession>A0A9D2CR64</accession>
<feature type="transmembrane region" description="Helical" evidence="1">
    <location>
        <begin position="149"/>
        <end position="170"/>
    </location>
</feature>
<keyword evidence="1" id="KW-1133">Transmembrane helix</keyword>
<reference evidence="2" key="1">
    <citation type="journal article" date="2021" name="PeerJ">
        <title>Extensive microbial diversity within the chicken gut microbiome revealed by metagenomics and culture.</title>
        <authorList>
            <person name="Gilroy R."/>
            <person name="Ravi A."/>
            <person name="Getino M."/>
            <person name="Pursley I."/>
            <person name="Horton D.L."/>
            <person name="Alikhan N.F."/>
            <person name="Baker D."/>
            <person name="Gharbi K."/>
            <person name="Hall N."/>
            <person name="Watson M."/>
            <person name="Adriaenssens E.M."/>
            <person name="Foster-Nyarko E."/>
            <person name="Jarju S."/>
            <person name="Secka A."/>
            <person name="Antonio M."/>
            <person name="Oren A."/>
            <person name="Chaudhuri R.R."/>
            <person name="La Ragione R."/>
            <person name="Hildebrand F."/>
            <person name="Pallen M.J."/>
        </authorList>
    </citation>
    <scope>NUCLEOTIDE SEQUENCE</scope>
    <source>
        <strain evidence="2">ChiHjej12B11-9195</strain>
    </source>
</reference>
<dbReference type="AlphaFoldDB" id="A0A9D2CR64"/>
<keyword evidence="1" id="KW-0472">Membrane</keyword>
<feature type="transmembrane region" description="Helical" evidence="1">
    <location>
        <begin position="121"/>
        <end position="143"/>
    </location>
</feature>
<comment type="caution">
    <text evidence="2">The sequence shown here is derived from an EMBL/GenBank/DDBJ whole genome shotgun (WGS) entry which is preliminary data.</text>
</comment>
<dbReference type="EMBL" id="DXCN01000038">
    <property type="protein sequence ID" value="HIY94923.1"/>
    <property type="molecule type" value="Genomic_DNA"/>
</dbReference>